<comment type="caution">
    <text evidence="2">The sequence shown here is derived from an EMBL/GenBank/DDBJ whole genome shotgun (WGS) entry which is preliminary data.</text>
</comment>
<keyword evidence="1" id="KW-0472">Membrane</keyword>
<dbReference type="OrthoDB" id="2163381at2"/>
<keyword evidence="1" id="KW-0812">Transmembrane</keyword>
<protein>
    <submittedName>
        <fullName evidence="2">Uncharacterized protein</fullName>
    </submittedName>
</protein>
<evidence type="ECO:0000256" key="1">
    <source>
        <dbReference type="SAM" id="Phobius"/>
    </source>
</evidence>
<dbReference type="Proteomes" id="UP000194903">
    <property type="component" value="Unassembled WGS sequence"/>
</dbReference>
<proteinExistence type="predicted"/>
<organism evidence="2 3">
    <name type="scientific">Butyricicoccus porcorum</name>
    <dbReference type="NCBI Taxonomy" id="1945634"/>
    <lineage>
        <taxon>Bacteria</taxon>
        <taxon>Bacillati</taxon>
        <taxon>Bacillota</taxon>
        <taxon>Clostridia</taxon>
        <taxon>Eubacteriales</taxon>
        <taxon>Butyricicoccaceae</taxon>
        <taxon>Butyricicoccus</taxon>
    </lineage>
</organism>
<reference evidence="2 3" key="1">
    <citation type="submission" date="2017-05" db="EMBL/GenBank/DDBJ databases">
        <title>Butyricicoccus porcorum sp. nov. a butyrate-producing bacterium from the swine intestinal tract.</title>
        <authorList>
            <person name="Trachsel J."/>
            <person name="Humphrey S."/>
            <person name="Allen H.K."/>
        </authorList>
    </citation>
    <scope>NUCLEOTIDE SEQUENCE [LARGE SCALE GENOMIC DNA]</scope>
    <source>
        <strain evidence="2">BB10</strain>
    </source>
</reference>
<sequence>MKICQYCGNRIEDGETECPVCHRPIQEDFTIPQHPENRPLWKWLCIFCAIAAAAFLIVCIRELIVAGFTQACLGDFAFFALCAGVSAIFGFFYHRSV</sequence>
<dbReference type="RefSeq" id="WP_087016533.1">
    <property type="nucleotide sequence ID" value="NZ_CP178353.1"/>
</dbReference>
<evidence type="ECO:0000313" key="3">
    <source>
        <dbReference type="Proteomes" id="UP000194903"/>
    </source>
</evidence>
<keyword evidence="1" id="KW-1133">Transmembrane helix</keyword>
<accession>A0A252F7A5</accession>
<dbReference type="AlphaFoldDB" id="A0A252F7A5"/>
<gene>
    <name evidence="2" type="ORF">CBW42_00035</name>
</gene>
<feature type="transmembrane region" description="Helical" evidence="1">
    <location>
        <begin position="72"/>
        <end position="93"/>
    </location>
</feature>
<feature type="transmembrane region" description="Helical" evidence="1">
    <location>
        <begin position="40"/>
        <end position="60"/>
    </location>
</feature>
<name>A0A252F7A5_9FIRM</name>
<evidence type="ECO:0000313" key="2">
    <source>
        <dbReference type="EMBL" id="OUM21658.1"/>
    </source>
</evidence>
<dbReference type="EMBL" id="NHOC01000001">
    <property type="protein sequence ID" value="OUM21658.1"/>
    <property type="molecule type" value="Genomic_DNA"/>
</dbReference>
<keyword evidence="3" id="KW-1185">Reference proteome</keyword>